<dbReference type="Proteomes" id="UP001194696">
    <property type="component" value="Unassembled WGS sequence"/>
</dbReference>
<feature type="transmembrane region" description="Helical" evidence="2">
    <location>
        <begin position="562"/>
        <end position="581"/>
    </location>
</feature>
<sequence>MRRCILSLTLIAYLTLSLSLASITTAKPVFLANNHNSIHHATKSSSHTSHNGLLKRLSSSWISLTTSPLQGLHAISGSLGPASNSVHSDPSKKLHKRGVDNNSRSIKKPTPADSGSRVKGTHKKKQAAGKATARARHTYSAYEAIVNSDSQMPVFLNQLHPTSTTKGNNGIGKGKGKPTSAAAASVNAAKGVGGEKRKKGAVTPIDILRQTGTKRPTAAAAATFSSTPSTGDEEREGERKEAEAELEGTSPAKKPTESDKELEGMTLAKEPIHQKKKNNNINRLSTVSRAVVPAAAPVEGETSTAKALSDAIFPQDLQQHRSHRTAESAIVSAGTAVGSKENSEDIKAIEETINAAVVAAISGSHYNTPQKSQHLEQDGTAGIMRQALENIAHKIEEAATAAIAHEMPSLTDHTLDSHSSAVSREEEAPLQDDSSAPMHEDHRDTIIDDEGAVDLPAITNNNNNHDNTAEESETSATKQKPAPIYINDSEYTPTIPEDEDPYAYTHPSLQDPLASSEYSDNDDEWRLSDDDDYMAQYVHRRPDNFPGSESILFTGTVLQRTLASSALLLSGFAVLLGVISYKMYARRRNTSPWAFLHYMTFGIFSSLFYDSAYMSNSTLNSYKALSPSTVSNSTMKKGPGYAPWLRKGSLTRSSNATNNNNNNNIMSFPAGKEPLLPEPVVASSSSSSASSLFKKSGPDNRSELRRTSTAQHHQMQIELALQQQQQREGQQQQQQAELDNLQKSFMRRTSI</sequence>
<evidence type="ECO:0000256" key="3">
    <source>
        <dbReference type="SAM" id="SignalP"/>
    </source>
</evidence>
<evidence type="ECO:0000313" key="5">
    <source>
        <dbReference type="Proteomes" id="UP001194696"/>
    </source>
</evidence>
<feature type="compositionally biased region" description="Low complexity" evidence="1">
    <location>
        <begin position="216"/>
        <end position="230"/>
    </location>
</feature>
<organism evidence="4 5">
    <name type="scientific">Linnemannia gamsii</name>
    <dbReference type="NCBI Taxonomy" id="64522"/>
    <lineage>
        <taxon>Eukaryota</taxon>
        <taxon>Fungi</taxon>
        <taxon>Fungi incertae sedis</taxon>
        <taxon>Mucoromycota</taxon>
        <taxon>Mortierellomycotina</taxon>
        <taxon>Mortierellomycetes</taxon>
        <taxon>Mortierellales</taxon>
        <taxon>Mortierellaceae</taxon>
        <taxon>Linnemannia</taxon>
    </lineage>
</organism>
<feature type="region of interest" description="Disordered" evidence="1">
    <location>
        <begin position="80"/>
        <end position="135"/>
    </location>
</feature>
<keyword evidence="2" id="KW-0812">Transmembrane</keyword>
<name>A0ABQ7KEG3_9FUNG</name>
<feature type="compositionally biased region" description="Basic residues" evidence="1">
    <location>
        <begin position="119"/>
        <end position="135"/>
    </location>
</feature>
<feature type="compositionally biased region" description="Low complexity" evidence="1">
    <location>
        <begin position="682"/>
        <end position="691"/>
    </location>
</feature>
<feature type="chain" id="PRO_5045047681" evidence="3">
    <location>
        <begin position="27"/>
        <end position="751"/>
    </location>
</feature>
<feature type="compositionally biased region" description="Basic and acidic residues" evidence="1">
    <location>
        <begin position="696"/>
        <end position="706"/>
    </location>
</feature>
<accession>A0ABQ7KEG3</accession>
<feature type="signal peptide" evidence="3">
    <location>
        <begin position="1"/>
        <end position="26"/>
    </location>
</feature>
<reference evidence="4 5" key="1">
    <citation type="journal article" date="2020" name="Fungal Divers.">
        <title>Resolving the Mortierellaceae phylogeny through synthesis of multi-gene phylogenetics and phylogenomics.</title>
        <authorList>
            <person name="Vandepol N."/>
            <person name="Liber J."/>
            <person name="Desiro A."/>
            <person name="Na H."/>
            <person name="Kennedy M."/>
            <person name="Barry K."/>
            <person name="Grigoriev I.V."/>
            <person name="Miller A.N."/>
            <person name="O'Donnell K."/>
            <person name="Stajich J.E."/>
            <person name="Bonito G."/>
        </authorList>
    </citation>
    <scope>NUCLEOTIDE SEQUENCE [LARGE SCALE GENOMIC DNA]</scope>
    <source>
        <strain evidence="4 5">AD045</strain>
    </source>
</reference>
<evidence type="ECO:0000256" key="1">
    <source>
        <dbReference type="SAM" id="MobiDB-lite"/>
    </source>
</evidence>
<feature type="region of interest" description="Disordered" evidence="1">
    <location>
        <begin position="628"/>
        <end position="751"/>
    </location>
</feature>
<protein>
    <submittedName>
        <fullName evidence="4">Uncharacterized protein</fullName>
    </submittedName>
</protein>
<feature type="region of interest" description="Disordered" evidence="1">
    <location>
        <begin position="412"/>
        <end position="441"/>
    </location>
</feature>
<proteinExistence type="predicted"/>
<keyword evidence="5" id="KW-1185">Reference proteome</keyword>
<keyword evidence="3" id="KW-0732">Signal</keyword>
<evidence type="ECO:0000313" key="4">
    <source>
        <dbReference type="EMBL" id="KAG0297595.1"/>
    </source>
</evidence>
<evidence type="ECO:0000256" key="2">
    <source>
        <dbReference type="SAM" id="Phobius"/>
    </source>
</evidence>
<feature type="region of interest" description="Disordered" evidence="1">
    <location>
        <begin position="455"/>
        <end position="522"/>
    </location>
</feature>
<comment type="caution">
    <text evidence="4">The sequence shown here is derived from an EMBL/GenBank/DDBJ whole genome shotgun (WGS) entry which is preliminary data.</text>
</comment>
<feature type="compositionally biased region" description="Basic and acidic residues" evidence="1">
    <location>
        <begin position="254"/>
        <end position="263"/>
    </location>
</feature>
<keyword evidence="2" id="KW-0472">Membrane</keyword>
<feature type="transmembrane region" description="Helical" evidence="2">
    <location>
        <begin position="593"/>
        <end position="609"/>
    </location>
</feature>
<dbReference type="EMBL" id="JAAAIM010000027">
    <property type="protein sequence ID" value="KAG0297595.1"/>
    <property type="molecule type" value="Genomic_DNA"/>
</dbReference>
<gene>
    <name evidence="4" type="ORF">BGZ96_005698</name>
</gene>
<keyword evidence="2" id="KW-1133">Transmembrane helix</keyword>
<feature type="region of interest" description="Disordered" evidence="1">
    <location>
        <begin position="213"/>
        <end position="281"/>
    </location>
</feature>
<feature type="compositionally biased region" description="Low complexity" evidence="1">
    <location>
        <begin position="714"/>
        <end position="742"/>
    </location>
</feature>